<feature type="transmembrane region" description="Helical" evidence="5">
    <location>
        <begin position="64"/>
        <end position="82"/>
    </location>
</feature>
<feature type="transmembrane region" description="Helical" evidence="5">
    <location>
        <begin position="122"/>
        <end position="140"/>
    </location>
</feature>
<evidence type="ECO:0000256" key="3">
    <source>
        <dbReference type="ARBA" id="ARBA00022989"/>
    </source>
</evidence>
<dbReference type="AlphaFoldDB" id="A0AAU8GYY1"/>
<keyword evidence="3 5" id="KW-1133">Transmembrane helix</keyword>
<evidence type="ECO:0000256" key="5">
    <source>
        <dbReference type="SAM" id="Phobius"/>
    </source>
</evidence>
<feature type="transmembrane region" description="Helical" evidence="5">
    <location>
        <begin position="358"/>
        <end position="380"/>
    </location>
</feature>
<dbReference type="RefSeq" id="WP_353684120.1">
    <property type="nucleotide sequence ID" value="NZ_CP144373.1"/>
</dbReference>
<accession>A0AAU8GYY1</accession>
<feature type="transmembrane region" description="Helical" evidence="5">
    <location>
        <begin position="202"/>
        <end position="221"/>
    </location>
</feature>
<dbReference type="PANTHER" id="PTHR37422:SF13">
    <property type="entry name" value="LIPOPOLYSACCHARIDE BIOSYNTHESIS PROTEIN PA4999-RELATED"/>
    <property type="match status" value="1"/>
</dbReference>
<organism evidence="7">
    <name type="scientific">Thermodesulfovibrio autotrophicus</name>
    <dbReference type="NCBI Taxonomy" id="3118333"/>
    <lineage>
        <taxon>Bacteria</taxon>
        <taxon>Pseudomonadati</taxon>
        <taxon>Nitrospirota</taxon>
        <taxon>Thermodesulfovibrionia</taxon>
        <taxon>Thermodesulfovibrionales</taxon>
        <taxon>Thermodesulfovibrionaceae</taxon>
        <taxon>Thermodesulfovibrio</taxon>
    </lineage>
</organism>
<dbReference type="KEGG" id="taut:V4D30_09625"/>
<keyword evidence="4 5" id="KW-0472">Membrane</keyword>
<feature type="transmembrane region" description="Helical" evidence="5">
    <location>
        <begin position="94"/>
        <end position="110"/>
    </location>
</feature>
<feature type="transmembrane region" description="Helical" evidence="5">
    <location>
        <begin position="326"/>
        <end position="346"/>
    </location>
</feature>
<feature type="domain" description="O-antigen ligase-related" evidence="6">
    <location>
        <begin position="186"/>
        <end position="339"/>
    </location>
</feature>
<feature type="transmembrane region" description="Helical" evidence="5">
    <location>
        <begin position="386"/>
        <end position="403"/>
    </location>
</feature>
<proteinExistence type="predicted"/>
<dbReference type="InterPro" id="IPR051533">
    <property type="entry name" value="WaaL-like"/>
</dbReference>
<dbReference type="PANTHER" id="PTHR37422">
    <property type="entry name" value="TEICHURONIC ACID BIOSYNTHESIS PROTEIN TUAE"/>
    <property type="match status" value="1"/>
</dbReference>
<reference evidence="7" key="1">
    <citation type="submission" date="2024-01" db="EMBL/GenBank/DDBJ databases">
        <title>The first autotrophic representatives of the genus Thermodesulfovibrio.</title>
        <authorList>
            <person name="Maltseva A.I."/>
            <person name="Elcheninov A.G."/>
            <person name="Kublanov I.V."/>
            <person name="Lebedinsky A.V."/>
            <person name="Frolov E.N."/>
        </authorList>
    </citation>
    <scope>NUCLEOTIDE SEQUENCE</scope>
    <source>
        <strain evidence="7">3907-1M</strain>
    </source>
</reference>
<keyword evidence="7" id="KW-0436">Ligase</keyword>
<evidence type="ECO:0000256" key="2">
    <source>
        <dbReference type="ARBA" id="ARBA00022692"/>
    </source>
</evidence>
<gene>
    <name evidence="7" type="ORF">V4D30_09625</name>
</gene>
<comment type="subcellular location">
    <subcellularLocation>
        <location evidence="1">Membrane</location>
        <topology evidence="1">Multi-pass membrane protein</topology>
    </subcellularLocation>
</comment>
<feature type="transmembrane region" description="Helical" evidence="5">
    <location>
        <begin position="12"/>
        <end position="28"/>
    </location>
</feature>
<dbReference type="GO" id="GO:0016020">
    <property type="term" value="C:membrane"/>
    <property type="evidence" value="ECO:0007669"/>
    <property type="project" value="UniProtKB-SubCell"/>
</dbReference>
<evidence type="ECO:0000256" key="4">
    <source>
        <dbReference type="ARBA" id="ARBA00023136"/>
    </source>
</evidence>
<feature type="transmembrane region" description="Helical" evidence="5">
    <location>
        <begin position="34"/>
        <end position="52"/>
    </location>
</feature>
<name>A0AAU8GYY1_9BACT</name>
<feature type="transmembrane region" description="Helical" evidence="5">
    <location>
        <begin position="228"/>
        <end position="251"/>
    </location>
</feature>
<evidence type="ECO:0000313" key="7">
    <source>
        <dbReference type="EMBL" id="XCH46592.1"/>
    </source>
</evidence>
<evidence type="ECO:0000259" key="6">
    <source>
        <dbReference type="Pfam" id="PF04932"/>
    </source>
</evidence>
<feature type="transmembrane region" description="Helical" evidence="5">
    <location>
        <begin position="152"/>
        <end position="171"/>
    </location>
</feature>
<feature type="transmembrane region" description="Helical" evidence="5">
    <location>
        <begin position="178"/>
        <end position="196"/>
    </location>
</feature>
<evidence type="ECO:0000256" key="1">
    <source>
        <dbReference type="ARBA" id="ARBA00004141"/>
    </source>
</evidence>
<dbReference type="Pfam" id="PF04932">
    <property type="entry name" value="Wzy_C"/>
    <property type="match status" value="1"/>
</dbReference>
<protein>
    <submittedName>
        <fullName evidence="7">O-antigen ligase family protein</fullName>
    </submittedName>
</protein>
<sequence>MNKNLQLSNKLLLLTEYGTYLLILFLFMDKGETLRAIGIYIPPLLIFVRAIFLKENPLNFKNIISILTIFLCLSGIISSIFAPDPLYSLKWFQRTYLKLFLVYLSISYVFQTQQKLEKLSRLFVFLSVLFTIFTFYDFYTKVLPNSYNYGKFVRKYIVPLEFFLPFIPFFITTQKTKLLKVIGFVILLLGIIAIILTGSRGGWISVSLSLFIWLIGYLLITKKKFIKILPIISGIIVVIVILLTVISPPYVKGNFKELLEGYTSLRKEMVWPAAIDSYYNLSLINKIFGNGLGRMTYLEDFKKWYLNKFGKEPEELYSPHNVYLSILYKQGILGISIFLLLIYFSFKYFIANLTTEQILSMKLFSLSLISVLTILLVHGIVEDTRFIQLILIIPLIGAYVNFVEKIKK</sequence>
<dbReference type="InterPro" id="IPR007016">
    <property type="entry name" value="O-antigen_ligase-rel_domated"/>
</dbReference>
<dbReference type="EMBL" id="CP144373">
    <property type="protein sequence ID" value="XCH46592.1"/>
    <property type="molecule type" value="Genomic_DNA"/>
</dbReference>
<keyword evidence="2 5" id="KW-0812">Transmembrane</keyword>
<dbReference type="GO" id="GO:0016874">
    <property type="term" value="F:ligase activity"/>
    <property type="evidence" value="ECO:0007669"/>
    <property type="project" value="UniProtKB-KW"/>
</dbReference>